<evidence type="ECO:0000256" key="25">
    <source>
        <dbReference type="SAM" id="Phobius"/>
    </source>
</evidence>
<reference evidence="26 27" key="1">
    <citation type="journal article" date="2015" name="Sci. Rep.">
        <title>Genome of the facultative scuticociliatosis pathogen Pseudocohnilembus persalinus provides insight into its virulence through horizontal gene transfer.</title>
        <authorList>
            <person name="Xiong J."/>
            <person name="Wang G."/>
            <person name="Cheng J."/>
            <person name="Tian M."/>
            <person name="Pan X."/>
            <person name="Warren A."/>
            <person name="Jiang C."/>
            <person name="Yuan D."/>
            <person name="Miao W."/>
        </authorList>
    </citation>
    <scope>NUCLEOTIDE SEQUENCE [LARGE SCALE GENOMIC DNA]</scope>
    <source>
        <strain evidence="26">36N120E</strain>
    </source>
</reference>
<comment type="catalytic activity">
    <reaction evidence="16">
        <text>L-lysyl-L-lysine(out) = L-lysyl-L-lysine(in)</text>
        <dbReference type="Rhea" id="RHEA:79403"/>
        <dbReference type="ChEBI" id="CHEBI:229956"/>
    </reaction>
</comment>
<comment type="catalytic activity">
    <reaction evidence="13">
        <text>L-alpha-aminoacyl-L-lysine(out) = L-alpha-aminoacyl-L-lysine(in)</text>
        <dbReference type="Rhea" id="RHEA:79383"/>
        <dbReference type="ChEBI" id="CHEBI:229966"/>
    </reaction>
</comment>
<dbReference type="EMBL" id="LDAU01000023">
    <property type="protein sequence ID" value="KRX10716.1"/>
    <property type="molecule type" value="Genomic_DNA"/>
</dbReference>
<dbReference type="InParanoid" id="A0A0V0R897"/>
<evidence type="ECO:0000256" key="15">
    <source>
        <dbReference type="ARBA" id="ARBA00044899"/>
    </source>
</evidence>
<gene>
    <name evidence="26" type="ORF">PPERSA_03774</name>
</gene>
<evidence type="ECO:0000256" key="5">
    <source>
        <dbReference type="ARBA" id="ARBA00022989"/>
    </source>
</evidence>
<comment type="catalytic activity">
    <reaction evidence="20">
        <text>L-lysyl-glycine(out) = L-lysyl-glycine(in)</text>
        <dbReference type="Rhea" id="RHEA:79407"/>
        <dbReference type="ChEBI" id="CHEBI:191202"/>
    </reaction>
</comment>
<evidence type="ECO:0000256" key="2">
    <source>
        <dbReference type="ARBA" id="ARBA00008335"/>
    </source>
</evidence>
<comment type="catalytic activity">
    <reaction evidence="10">
        <text>L-alpha-aminoacyl-L-arginine(out) = L-alpha-aminoacyl-L-arginine(in)</text>
        <dbReference type="Rhea" id="RHEA:79367"/>
        <dbReference type="ChEBI" id="CHEBI:229968"/>
    </reaction>
</comment>
<feature type="transmembrane region" description="Helical" evidence="25">
    <location>
        <begin position="450"/>
        <end position="467"/>
    </location>
</feature>
<dbReference type="SUPFAM" id="SSF103473">
    <property type="entry name" value="MFS general substrate transporter"/>
    <property type="match status" value="2"/>
</dbReference>
<comment type="catalytic activity">
    <reaction evidence="14">
        <text>L-aspartyl-L-lysine(out) = L-aspartyl-L-lysine(in)</text>
        <dbReference type="Rhea" id="RHEA:79411"/>
        <dbReference type="ChEBI" id="CHEBI:229953"/>
    </reaction>
</comment>
<evidence type="ECO:0000256" key="6">
    <source>
        <dbReference type="ARBA" id="ARBA00023136"/>
    </source>
</evidence>
<keyword evidence="27" id="KW-1185">Reference proteome</keyword>
<evidence type="ECO:0000256" key="8">
    <source>
        <dbReference type="ARBA" id="ARBA00044876"/>
    </source>
</evidence>
<dbReference type="Gene3D" id="1.20.1250.20">
    <property type="entry name" value="MFS general substrate transporter like domains"/>
    <property type="match status" value="2"/>
</dbReference>
<evidence type="ECO:0000256" key="19">
    <source>
        <dbReference type="ARBA" id="ARBA00044919"/>
    </source>
</evidence>
<comment type="catalytic activity">
    <reaction evidence="11">
        <text>L-alpha-aminoacyl-L-histidine(out) = L-alpha-aminoacyl-L-histidine(in)</text>
        <dbReference type="Rhea" id="RHEA:79375"/>
        <dbReference type="ChEBI" id="CHEBI:229967"/>
    </reaction>
</comment>
<comment type="catalytic activity">
    <reaction evidence="17">
        <text>L-arginyl-glycine(out) = L-arginyl-glycine(in)</text>
        <dbReference type="Rhea" id="RHEA:79391"/>
        <dbReference type="ChEBI" id="CHEBI:229955"/>
    </reaction>
</comment>
<dbReference type="Proteomes" id="UP000054937">
    <property type="component" value="Unassembled WGS sequence"/>
</dbReference>
<evidence type="ECO:0000313" key="27">
    <source>
        <dbReference type="Proteomes" id="UP000054937"/>
    </source>
</evidence>
<feature type="transmembrane region" description="Helical" evidence="25">
    <location>
        <begin position="337"/>
        <end position="356"/>
    </location>
</feature>
<dbReference type="Pfam" id="PF07690">
    <property type="entry name" value="MFS_1"/>
    <property type="match status" value="1"/>
</dbReference>
<feature type="transmembrane region" description="Helical" evidence="25">
    <location>
        <begin position="72"/>
        <end position="94"/>
    </location>
</feature>
<feature type="transmembrane region" description="Helical" evidence="25">
    <location>
        <begin position="34"/>
        <end position="60"/>
    </location>
</feature>
<keyword evidence="4 25" id="KW-0812">Transmembrane</keyword>
<comment type="catalytic activity">
    <reaction evidence="19">
        <text>L-alanyl-L-lysine(out) = L-alanyl-L-lysine(in)</text>
        <dbReference type="Rhea" id="RHEA:79415"/>
        <dbReference type="ChEBI" id="CHEBI:192470"/>
    </reaction>
</comment>
<organism evidence="26 27">
    <name type="scientific">Pseudocohnilembus persalinus</name>
    <name type="common">Ciliate</name>
    <dbReference type="NCBI Taxonomy" id="266149"/>
    <lineage>
        <taxon>Eukaryota</taxon>
        <taxon>Sar</taxon>
        <taxon>Alveolata</taxon>
        <taxon>Ciliophora</taxon>
        <taxon>Intramacronucleata</taxon>
        <taxon>Oligohymenophorea</taxon>
        <taxon>Scuticociliatia</taxon>
        <taxon>Philasterida</taxon>
        <taxon>Pseudocohnilembidae</taxon>
        <taxon>Pseudocohnilembus</taxon>
    </lineage>
</organism>
<evidence type="ECO:0000256" key="21">
    <source>
        <dbReference type="ARBA" id="ARBA00044985"/>
    </source>
</evidence>
<feature type="transmembrane region" description="Helical" evidence="25">
    <location>
        <begin position="129"/>
        <end position="150"/>
    </location>
</feature>
<evidence type="ECO:0000256" key="1">
    <source>
        <dbReference type="ARBA" id="ARBA00004155"/>
    </source>
</evidence>
<feature type="transmembrane region" description="Helical" evidence="25">
    <location>
        <begin position="162"/>
        <end position="185"/>
    </location>
</feature>
<keyword evidence="6 25" id="KW-0472">Membrane</keyword>
<feature type="transmembrane region" description="Helical" evidence="25">
    <location>
        <begin position="362"/>
        <end position="383"/>
    </location>
</feature>
<dbReference type="InterPro" id="IPR036259">
    <property type="entry name" value="MFS_trans_sf"/>
</dbReference>
<comment type="subunit">
    <text evidence="24">Homodimer. Interacts with lysosomal protein GLMP (via lumenal domain); the interaction starts while both proteins are still in the endoplasmic reticulum and is required for stabilization of MFSD1 in lysosomes but has no direct effect on its targeting to lysosomes or transporter activity.</text>
</comment>
<evidence type="ECO:0000256" key="10">
    <source>
        <dbReference type="ARBA" id="ARBA00044881"/>
    </source>
</evidence>
<evidence type="ECO:0000256" key="23">
    <source>
        <dbReference type="ARBA" id="ARBA00045709"/>
    </source>
</evidence>
<keyword evidence="7" id="KW-0458">Lysosome</keyword>
<dbReference type="InterPro" id="IPR011701">
    <property type="entry name" value="MFS"/>
</dbReference>
<feature type="transmembrane region" description="Helical" evidence="25">
    <location>
        <begin position="307"/>
        <end position="325"/>
    </location>
</feature>
<evidence type="ECO:0000256" key="4">
    <source>
        <dbReference type="ARBA" id="ARBA00022692"/>
    </source>
</evidence>
<evidence type="ECO:0000256" key="22">
    <source>
        <dbReference type="ARBA" id="ARBA00045018"/>
    </source>
</evidence>
<evidence type="ECO:0000256" key="24">
    <source>
        <dbReference type="ARBA" id="ARBA00046376"/>
    </source>
</evidence>
<dbReference type="GO" id="GO:0005765">
    <property type="term" value="C:lysosomal membrane"/>
    <property type="evidence" value="ECO:0007669"/>
    <property type="project" value="UniProtKB-SubCell"/>
</dbReference>
<comment type="caution">
    <text evidence="26">The sequence shown here is derived from an EMBL/GenBank/DDBJ whole genome shotgun (WGS) entry which is preliminary data.</text>
</comment>
<feature type="transmembrane region" description="Helical" evidence="25">
    <location>
        <begin position="268"/>
        <end position="287"/>
    </location>
</feature>
<feature type="transmembrane region" description="Helical" evidence="25">
    <location>
        <begin position="205"/>
        <end position="228"/>
    </location>
</feature>
<sequence length="611" mass="69865">MQEQPSNKKSILKQEEEYEKYLKDINKENRAKRWFLLILACLSGVVAQIAFVFPAYFQIYLQKLFDINEIQYNFLFSIQNVPNILFPLIVGIIAQRMGIARSLVMLMSTVLIGHLLQFLAVWLRIYELILFARLFVGIGFANYQIILAILWTEWFVGSSIGLASALQMISGKLAVSFAGLFFSQWQQSDEEKNVKDDGEQYLYQPLLYLLVGGILSFFLCILALKYDYLGELREKRRKIRLSEIKDESHGSIQNYLLIVYQNIKELPLLFYYVIVLGSCVNCLYYGFLNNIQAFLQKAYSIEGKITSLAYVLPMFIAAFVSPLPALICDKTGNYRNIWIFAALIVFCPVIFILSGIQFEYQYMTALFPPVFFGIFYGIVNTMRQPCIRYSVKEEQYALATSISISYINLGAQLGIASSLQMVISKLGISISGLVFGFWKDDMIGDQEKLIKANLILLVGTFIGLSTGKLDYLRFMREQRRQVQNYYSETLDSDSSSKKTYGIQGQISNLSYVSGMIIPSIISPISAFLCDLSGNYRNIWIISSFFGFLPILLIKAQFEFQQQYFTALMGPVLIGIFYGCINIMKSPCIRYTVTEDQFVQAYGIYMSFLQLV</sequence>
<feature type="transmembrane region" description="Helical" evidence="25">
    <location>
        <begin position="509"/>
        <end position="531"/>
    </location>
</feature>
<evidence type="ECO:0000313" key="26">
    <source>
        <dbReference type="EMBL" id="KRX10716.1"/>
    </source>
</evidence>
<evidence type="ECO:0000256" key="14">
    <source>
        <dbReference type="ARBA" id="ARBA00044898"/>
    </source>
</evidence>
<protein>
    <recommendedName>
        <fullName evidence="21">Lysosomal dipeptide transporter MFSD1</fullName>
    </recommendedName>
    <alternativeName>
        <fullName evidence="22">Major facilitator superfamily domain-containing protein 1</fullName>
    </alternativeName>
</protein>
<evidence type="ECO:0000256" key="3">
    <source>
        <dbReference type="ARBA" id="ARBA00022448"/>
    </source>
</evidence>
<keyword evidence="3" id="KW-0813">Transport</keyword>
<comment type="catalytic activity">
    <reaction evidence="15">
        <text>L-arginyl-L-alpha-amino acid(out) = L-arginyl-L-alpha-amino acid(in)</text>
        <dbReference type="Rhea" id="RHEA:79371"/>
        <dbReference type="ChEBI" id="CHEBI:84315"/>
    </reaction>
</comment>
<dbReference type="PANTHER" id="PTHR23512">
    <property type="entry name" value="MAJOR FACILITATOR SUPERFAMILY DOMAIN-CONTAINING PROTEIN 1"/>
    <property type="match status" value="1"/>
</dbReference>
<evidence type="ECO:0000256" key="20">
    <source>
        <dbReference type="ARBA" id="ARBA00044924"/>
    </source>
</evidence>
<keyword evidence="5 25" id="KW-1133">Transmembrane helix</keyword>
<evidence type="ECO:0000256" key="13">
    <source>
        <dbReference type="ARBA" id="ARBA00044893"/>
    </source>
</evidence>
<feature type="transmembrane region" description="Helical" evidence="25">
    <location>
        <begin position="563"/>
        <end position="580"/>
    </location>
</feature>
<dbReference type="OrthoDB" id="326983at2759"/>
<name>A0A0V0R897_PSEPJ</name>
<comment type="catalytic activity">
    <reaction evidence="18">
        <text>L-histidyl-L-alpha-amino acid(out) = L-histidyl-L-alpha-amino acid(in)</text>
        <dbReference type="Rhea" id="RHEA:79379"/>
        <dbReference type="ChEBI" id="CHEBI:229964"/>
    </reaction>
</comment>
<evidence type="ECO:0000256" key="18">
    <source>
        <dbReference type="ARBA" id="ARBA00044912"/>
    </source>
</evidence>
<dbReference type="PANTHER" id="PTHR23512:SF3">
    <property type="entry name" value="MAJOR FACILITATOR SUPERFAMILY DOMAIN-CONTAINING PROTEIN 1"/>
    <property type="match status" value="1"/>
</dbReference>
<accession>A0A0V0R897</accession>
<dbReference type="InterPro" id="IPR052187">
    <property type="entry name" value="MFSD1"/>
</dbReference>
<dbReference type="GO" id="GO:0022857">
    <property type="term" value="F:transmembrane transporter activity"/>
    <property type="evidence" value="ECO:0007669"/>
    <property type="project" value="InterPro"/>
</dbReference>
<comment type="catalytic activity">
    <reaction evidence="8">
        <text>L-lysyl-L-alanine(out) = L-lysyl-L-alanine(in)</text>
        <dbReference type="Rhea" id="RHEA:79399"/>
        <dbReference type="ChEBI" id="CHEBI:229954"/>
    </reaction>
</comment>
<evidence type="ECO:0000256" key="17">
    <source>
        <dbReference type="ARBA" id="ARBA00044903"/>
    </source>
</evidence>
<evidence type="ECO:0000256" key="16">
    <source>
        <dbReference type="ARBA" id="ARBA00044900"/>
    </source>
</evidence>
<comment type="catalytic activity">
    <reaction evidence="12">
        <text>L-lysyl-L-alpha-amino acid(out) = L-lysyl-L-alpha-amino acid(in)</text>
        <dbReference type="Rhea" id="RHEA:79387"/>
        <dbReference type="ChEBI" id="CHEBI:229965"/>
    </reaction>
</comment>
<proteinExistence type="inferred from homology"/>
<comment type="similarity">
    <text evidence="2">Belongs to the major facilitator superfamily.</text>
</comment>
<feature type="transmembrane region" description="Helical" evidence="25">
    <location>
        <begin position="538"/>
        <end position="557"/>
    </location>
</feature>
<comment type="function">
    <text evidence="23">Lysosomal dipeptide uniporter that selectively exports lysine, arginine or histidine-containing dipeptides with a net positive charge from the lysosome lumen into the cytosol. Could play a role in a specific type of protein O-glycosylation indirectly regulating macrophages migration and tissue invasion. Also essential for liver homeostasis.</text>
</comment>
<feature type="transmembrane region" description="Helical" evidence="25">
    <location>
        <begin position="103"/>
        <end position="123"/>
    </location>
</feature>
<evidence type="ECO:0000256" key="7">
    <source>
        <dbReference type="ARBA" id="ARBA00023228"/>
    </source>
</evidence>
<comment type="catalytic activity">
    <reaction evidence="9">
        <text>L-histidyl-glycine(out) = L-histidyl-glycine(in)</text>
        <dbReference type="Rhea" id="RHEA:79395"/>
        <dbReference type="ChEBI" id="CHEBI:229957"/>
    </reaction>
</comment>
<evidence type="ECO:0000256" key="9">
    <source>
        <dbReference type="ARBA" id="ARBA00044878"/>
    </source>
</evidence>
<evidence type="ECO:0000256" key="12">
    <source>
        <dbReference type="ARBA" id="ARBA00044891"/>
    </source>
</evidence>
<comment type="subcellular location">
    <subcellularLocation>
        <location evidence="1">Lysosome membrane</location>
        <topology evidence="1">Multi-pass membrane protein</topology>
    </subcellularLocation>
</comment>
<evidence type="ECO:0000256" key="11">
    <source>
        <dbReference type="ARBA" id="ARBA00044884"/>
    </source>
</evidence>
<dbReference type="AlphaFoldDB" id="A0A0V0R897"/>